<evidence type="ECO:0000313" key="1">
    <source>
        <dbReference type="EMBL" id="MFK2932400.1"/>
    </source>
</evidence>
<proteinExistence type="predicted"/>
<organism evidence="1 2">
    <name type="scientific">Dyella agri</name>
    <dbReference type="NCBI Taxonomy" id="1926869"/>
    <lineage>
        <taxon>Bacteria</taxon>
        <taxon>Pseudomonadati</taxon>
        <taxon>Pseudomonadota</taxon>
        <taxon>Gammaproteobacteria</taxon>
        <taxon>Lysobacterales</taxon>
        <taxon>Rhodanobacteraceae</taxon>
        <taxon>Dyella</taxon>
    </lineage>
</organism>
<name>A0ABW8KKB5_9GAMM</name>
<dbReference type="RefSeq" id="WP_404541961.1">
    <property type="nucleotide sequence ID" value="NZ_JADIKL010000012.1"/>
</dbReference>
<comment type="caution">
    <text evidence="1">The sequence shown here is derived from an EMBL/GenBank/DDBJ whole genome shotgun (WGS) entry which is preliminary data.</text>
</comment>
<gene>
    <name evidence="1" type="ORF">ISP14_16575</name>
</gene>
<dbReference type="EMBL" id="JADIKL010000012">
    <property type="protein sequence ID" value="MFK2932400.1"/>
    <property type="molecule type" value="Genomic_DNA"/>
</dbReference>
<sequence>MRNSNPFEAVSAQLEEAHSMKERVAFAAFSILEEHLKDFSSMLISGFGDRSRAARWMCMHHRALEGRNAYQVIADGEADRLWEEVARTCGLSD</sequence>
<reference evidence="1 2" key="1">
    <citation type="submission" date="2020-10" db="EMBL/GenBank/DDBJ databases">
        <title>Phylogeny of dyella-like bacteria.</title>
        <authorList>
            <person name="Fu J."/>
        </authorList>
    </citation>
    <scope>NUCLEOTIDE SEQUENCE [LARGE SCALE GENOMIC DNA]</scope>
    <source>
        <strain evidence="1 2">DKC-1</strain>
    </source>
</reference>
<dbReference type="Proteomes" id="UP001620397">
    <property type="component" value="Unassembled WGS sequence"/>
</dbReference>
<keyword evidence="2" id="KW-1185">Reference proteome</keyword>
<accession>A0ABW8KKB5</accession>
<protein>
    <submittedName>
        <fullName evidence="1">DUF2384 domain-containing protein</fullName>
    </submittedName>
</protein>
<evidence type="ECO:0000313" key="2">
    <source>
        <dbReference type="Proteomes" id="UP001620397"/>
    </source>
</evidence>